<keyword evidence="3" id="KW-0336">GPI-anchor</keyword>
<keyword evidence="2" id="KW-1003">Cell membrane</keyword>
<keyword evidence="8" id="KW-0449">Lipoprotein</keyword>
<dbReference type="Pfam" id="PF00021">
    <property type="entry name" value="UPAR_LY6"/>
    <property type="match status" value="1"/>
</dbReference>
<gene>
    <name evidence="13" type="primary">LOC105903628</name>
</gene>
<sequence length="134" mass="13652">MKTLLFALLGLVASFYLADSLTCNKCSFGLVGFCLSSSEETCVGNDTSCFTGKATFPSVSSFSGFNTQGCLATSFCTDALNGTILGVTYEVAFTCCSTDKCNPTVVSGAPSAYISTTVALTAALVASVCGSGIF</sequence>
<dbReference type="GO" id="GO:0035036">
    <property type="term" value="P:sperm-egg recognition"/>
    <property type="evidence" value="ECO:0007669"/>
    <property type="project" value="TreeGrafter"/>
</dbReference>
<dbReference type="GeneID" id="105903628"/>
<dbReference type="InterPro" id="IPR016054">
    <property type="entry name" value="LY6_UPA_recep-like"/>
</dbReference>
<evidence type="ECO:0000256" key="4">
    <source>
        <dbReference type="ARBA" id="ARBA00022729"/>
    </source>
</evidence>
<organism evidence="12 13">
    <name type="scientific">Clupea harengus</name>
    <name type="common">Atlantic herring</name>
    <dbReference type="NCBI Taxonomy" id="7950"/>
    <lineage>
        <taxon>Eukaryota</taxon>
        <taxon>Metazoa</taxon>
        <taxon>Chordata</taxon>
        <taxon>Craniata</taxon>
        <taxon>Vertebrata</taxon>
        <taxon>Euteleostomi</taxon>
        <taxon>Actinopterygii</taxon>
        <taxon>Neopterygii</taxon>
        <taxon>Teleostei</taxon>
        <taxon>Clupei</taxon>
        <taxon>Clupeiformes</taxon>
        <taxon>Clupeoidei</taxon>
        <taxon>Clupeidae</taxon>
        <taxon>Clupea</taxon>
    </lineage>
</organism>
<evidence type="ECO:0000256" key="1">
    <source>
        <dbReference type="ARBA" id="ARBA00004609"/>
    </source>
</evidence>
<dbReference type="KEGG" id="char:105903628"/>
<accession>A0A6P3W329</accession>
<keyword evidence="4 10" id="KW-0732">Signal</keyword>
<name>A0A6P3W329_CLUHA</name>
<keyword evidence="7" id="KW-0325">Glycoprotein</keyword>
<proteinExistence type="inferred from homology"/>
<dbReference type="OrthoDB" id="8953894at2759"/>
<comment type="similarity">
    <text evidence="9">Belongs to the SPACA4/bouncer family.</text>
</comment>
<evidence type="ECO:0000313" key="12">
    <source>
        <dbReference type="Proteomes" id="UP000515152"/>
    </source>
</evidence>
<dbReference type="PANTHER" id="PTHR47613">
    <property type="entry name" value="SPERM ACROSOME MEMBRANE-ASSOCIATED PROTEIN 4"/>
    <property type="match status" value="1"/>
</dbReference>
<keyword evidence="12" id="KW-1185">Reference proteome</keyword>
<dbReference type="GO" id="GO:0098552">
    <property type="term" value="C:side of membrane"/>
    <property type="evidence" value="ECO:0007669"/>
    <property type="project" value="UniProtKB-KW"/>
</dbReference>
<dbReference type="Proteomes" id="UP000515152">
    <property type="component" value="Chromosome 19"/>
</dbReference>
<evidence type="ECO:0000256" key="5">
    <source>
        <dbReference type="ARBA" id="ARBA00023136"/>
    </source>
</evidence>
<evidence type="ECO:0000313" key="13">
    <source>
        <dbReference type="RefSeq" id="XP_012686858.2"/>
    </source>
</evidence>
<evidence type="ECO:0000256" key="8">
    <source>
        <dbReference type="ARBA" id="ARBA00023288"/>
    </source>
</evidence>
<comment type="subcellular location">
    <subcellularLocation>
        <location evidence="1">Cell membrane</location>
        <topology evidence="1">Lipid-anchor</topology>
        <topology evidence="1">GPI-anchor</topology>
    </subcellularLocation>
</comment>
<evidence type="ECO:0000256" key="2">
    <source>
        <dbReference type="ARBA" id="ARBA00022475"/>
    </source>
</evidence>
<keyword evidence="6" id="KW-1015">Disulfide bond</keyword>
<dbReference type="SUPFAM" id="SSF57302">
    <property type="entry name" value="Snake toxin-like"/>
    <property type="match status" value="1"/>
</dbReference>
<evidence type="ECO:0000256" key="9">
    <source>
        <dbReference type="ARBA" id="ARBA00029446"/>
    </source>
</evidence>
<dbReference type="GO" id="GO:0005886">
    <property type="term" value="C:plasma membrane"/>
    <property type="evidence" value="ECO:0007669"/>
    <property type="project" value="UniProtKB-SubCell"/>
</dbReference>
<feature type="signal peptide" evidence="10">
    <location>
        <begin position="1"/>
        <end position="20"/>
    </location>
</feature>
<evidence type="ECO:0000256" key="6">
    <source>
        <dbReference type="ARBA" id="ARBA00023157"/>
    </source>
</evidence>
<dbReference type="RefSeq" id="XP_012686858.2">
    <property type="nucleotide sequence ID" value="XM_012831404.3"/>
</dbReference>
<protein>
    <submittedName>
        <fullName evidence="13">Alpha-elapitoxin-As2a-like</fullName>
    </submittedName>
</protein>
<evidence type="ECO:0000256" key="3">
    <source>
        <dbReference type="ARBA" id="ARBA00022622"/>
    </source>
</evidence>
<keyword evidence="5" id="KW-0472">Membrane</keyword>
<reference evidence="13" key="1">
    <citation type="submission" date="2025-08" db="UniProtKB">
        <authorList>
            <consortium name="RefSeq"/>
        </authorList>
    </citation>
    <scope>IDENTIFICATION</scope>
</reference>
<evidence type="ECO:0000256" key="7">
    <source>
        <dbReference type="ARBA" id="ARBA00023180"/>
    </source>
</evidence>
<evidence type="ECO:0000256" key="10">
    <source>
        <dbReference type="SAM" id="SignalP"/>
    </source>
</evidence>
<dbReference type="AlphaFoldDB" id="A0A6P3W329"/>
<evidence type="ECO:0000259" key="11">
    <source>
        <dbReference type="Pfam" id="PF00021"/>
    </source>
</evidence>
<dbReference type="CDD" id="cd00117">
    <property type="entry name" value="TFP"/>
    <property type="match status" value="1"/>
</dbReference>
<dbReference type="InterPro" id="IPR046354">
    <property type="entry name" value="SPACA4/Bouncer"/>
</dbReference>
<dbReference type="Gene3D" id="2.10.60.10">
    <property type="entry name" value="CD59"/>
    <property type="match status" value="1"/>
</dbReference>
<feature type="chain" id="PRO_5028130733" evidence="10">
    <location>
        <begin position="21"/>
        <end position="134"/>
    </location>
</feature>
<feature type="domain" description="UPAR/Ly6" evidence="11">
    <location>
        <begin position="20"/>
        <end position="103"/>
    </location>
</feature>
<dbReference type="InterPro" id="IPR045860">
    <property type="entry name" value="Snake_toxin-like_sf"/>
</dbReference>
<dbReference type="PANTHER" id="PTHR47613:SF1">
    <property type="entry name" value="SPERM ACROSOME MEMBRANE-ASSOCIATED PROTEIN 4"/>
    <property type="match status" value="1"/>
</dbReference>